<evidence type="ECO:0000256" key="1">
    <source>
        <dbReference type="ARBA" id="ARBA00022555"/>
    </source>
</evidence>
<dbReference type="Pfam" id="PF01195">
    <property type="entry name" value="Pept_tRNA_hydro"/>
    <property type="match status" value="1"/>
</dbReference>
<name>A0A937XBB1_UNCEI</name>
<dbReference type="InterPro" id="IPR036416">
    <property type="entry name" value="Pept_tRNA_hydro_sf"/>
</dbReference>
<dbReference type="GO" id="GO:0000049">
    <property type="term" value="F:tRNA binding"/>
    <property type="evidence" value="ECO:0007669"/>
    <property type="project" value="UniProtKB-KW"/>
</dbReference>
<organism evidence="4 5">
    <name type="scientific">Eiseniibacteriota bacterium</name>
    <dbReference type="NCBI Taxonomy" id="2212470"/>
    <lineage>
        <taxon>Bacteria</taxon>
        <taxon>Candidatus Eiseniibacteriota</taxon>
    </lineage>
</organism>
<dbReference type="PANTHER" id="PTHR17224">
    <property type="entry name" value="PEPTIDYL-TRNA HYDROLASE"/>
    <property type="match status" value="1"/>
</dbReference>
<keyword evidence="3" id="KW-0694">RNA-binding</keyword>
<evidence type="ECO:0000313" key="4">
    <source>
        <dbReference type="EMBL" id="MBM3317217.1"/>
    </source>
</evidence>
<evidence type="ECO:0000313" key="5">
    <source>
        <dbReference type="Proteomes" id="UP000748308"/>
    </source>
</evidence>
<sequence>LIEAARRKWGGASWKEQPNGQESRIRLGGRLHPLVRPTTFMNRSGLAAEAALRSEGASPGDLLVLLDDIDLPLGKIRIRPEGGAGGHRGLQSVLETLGTTGVARLRVGVGRPEGARDVSAHVLEVFDEQERERFAQVVQLCLNALGLALTRGLAAAMNRCNGLPPPWEAAAAGRRAGRVLAGGLDKPPADGAK</sequence>
<keyword evidence="2 4" id="KW-0378">Hydrolase</keyword>
<evidence type="ECO:0000256" key="3">
    <source>
        <dbReference type="ARBA" id="ARBA00022884"/>
    </source>
</evidence>
<reference evidence="4" key="1">
    <citation type="submission" date="2019-03" db="EMBL/GenBank/DDBJ databases">
        <title>Lake Tanganyika Metagenome-Assembled Genomes (MAGs).</title>
        <authorList>
            <person name="Tran P."/>
        </authorList>
    </citation>
    <scope>NUCLEOTIDE SEQUENCE</scope>
    <source>
        <strain evidence="4">M_DeepCast_400m_m2_100</strain>
    </source>
</reference>
<dbReference type="SUPFAM" id="SSF53178">
    <property type="entry name" value="Peptidyl-tRNA hydrolase-like"/>
    <property type="match status" value="1"/>
</dbReference>
<dbReference type="Proteomes" id="UP000748308">
    <property type="component" value="Unassembled WGS sequence"/>
</dbReference>
<evidence type="ECO:0000256" key="2">
    <source>
        <dbReference type="ARBA" id="ARBA00022801"/>
    </source>
</evidence>
<proteinExistence type="predicted"/>
<dbReference type="InterPro" id="IPR001328">
    <property type="entry name" value="Pept_tRNA_hydro"/>
</dbReference>
<comment type="caution">
    <text evidence="4">The sequence shown here is derived from an EMBL/GenBank/DDBJ whole genome shotgun (WGS) entry which is preliminary data.</text>
</comment>
<keyword evidence="1" id="KW-0820">tRNA-binding</keyword>
<gene>
    <name evidence="4" type="ORF">FJY75_05145</name>
</gene>
<dbReference type="AlphaFoldDB" id="A0A937XBB1"/>
<dbReference type="Gene3D" id="3.40.50.1470">
    <property type="entry name" value="Peptidyl-tRNA hydrolase"/>
    <property type="match status" value="1"/>
</dbReference>
<feature type="non-terminal residue" evidence="4">
    <location>
        <position position="1"/>
    </location>
</feature>
<dbReference type="GO" id="GO:0004045">
    <property type="term" value="F:peptidyl-tRNA hydrolase activity"/>
    <property type="evidence" value="ECO:0007669"/>
    <property type="project" value="InterPro"/>
</dbReference>
<dbReference type="NCBIfam" id="TIGR00447">
    <property type="entry name" value="pth"/>
    <property type="match status" value="1"/>
</dbReference>
<dbReference type="PANTHER" id="PTHR17224:SF1">
    <property type="entry name" value="PEPTIDYL-TRNA HYDROLASE"/>
    <property type="match status" value="1"/>
</dbReference>
<protein>
    <submittedName>
        <fullName evidence="4">Aminoacyl-tRNA hydrolase</fullName>
    </submittedName>
</protein>
<accession>A0A937XBB1</accession>
<dbReference type="EMBL" id="VGIY01000091">
    <property type="protein sequence ID" value="MBM3317217.1"/>
    <property type="molecule type" value="Genomic_DNA"/>
</dbReference>